<dbReference type="GO" id="GO:0005634">
    <property type="term" value="C:nucleus"/>
    <property type="evidence" value="ECO:0007669"/>
    <property type="project" value="UniProtKB-SubCell"/>
</dbReference>
<evidence type="ECO:0000256" key="5">
    <source>
        <dbReference type="ARBA" id="ARBA00023242"/>
    </source>
</evidence>
<name>A0AAD7MQS8_9AGAR</name>
<comment type="caution">
    <text evidence="8">The sequence shown here is derived from an EMBL/GenBank/DDBJ whole genome shotgun (WGS) entry which is preliminary data.</text>
</comment>
<protein>
    <submittedName>
        <fullName evidence="8">Poly polymerase and DNA-ligase Zn-finger region-domain-containing protein</fullName>
    </submittedName>
</protein>
<accession>A0AAD7MQS8</accession>
<comment type="subcellular location">
    <subcellularLocation>
        <location evidence="1">Nucleus</location>
    </subcellularLocation>
</comment>
<dbReference type="Gene3D" id="3.30.1740.10">
    <property type="entry name" value="Zinc finger, PARP-type"/>
    <property type="match status" value="2"/>
</dbReference>
<keyword evidence="5" id="KW-0539">Nucleus</keyword>
<dbReference type="InterPro" id="IPR036957">
    <property type="entry name" value="Znf_PARP_sf"/>
</dbReference>
<gene>
    <name evidence="8" type="ORF">B0H16DRAFT_1428790</name>
</gene>
<evidence type="ECO:0000313" key="8">
    <source>
        <dbReference type="EMBL" id="KAJ7727927.1"/>
    </source>
</evidence>
<evidence type="ECO:0000256" key="1">
    <source>
        <dbReference type="ARBA" id="ARBA00004123"/>
    </source>
</evidence>
<evidence type="ECO:0000256" key="4">
    <source>
        <dbReference type="ARBA" id="ARBA00022833"/>
    </source>
</evidence>
<evidence type="ECO:0000259" key="7">
    <source>
        <dbReference type="PROSITE" id="PS50064"/>
    </source>
</evidence>
<evidence type="ECO:0000313" key="9">
    <source>
        <dbReference type="Proteomes" id="UP001215598"/>
    </source>
</evidence>
<feature type="region of interest" description="Disordered" evidence="6">
    <location>
        <begin position="105"/>
        <end position="130"/>
    </location>
</feature>
<dbReference type="GO" id="GO:0003677">
    <property type="term" value="F:DNA binding"/>
    <property type="evidence" value="ECO:0007669"/>
    <property type="project" value="InterPro"/>
</dbReference>
<dbReference type="SMART" id="SM01336">
    <property type="entry name" value="zf-PARP"/>
    <property type="match status" value="2"/>
</dbReference>
<feature type="region of interest" description="Disordered" evidence="6">
    <location>
        <begin position="315"/>
        <end position="335"/>
    </location>
</feature>
<keyword evidence="2" id="KW-0479">Metal-binding</keyword>
<dbReference type="EMBL" id="JARKIB010000176">
    <property type="protein sequence ID" value="KAJ7727927.1"/>
    <property type="molecule type" value="Genomic_DNA"/>
</dbReference>
<feature type="domain" description="PARP-type" evidence="7">
    <location>
        <begin position="8"/>
        <end position="91"/>
    </location>
</feature>
<evidence type="ECO:0000256" key="3">
    <source>
        <dbReference type="ARBA" id="ARBA00022771"/>
    </source>
</evidence>
<feature type="domain" description="PARP-type" evidence="7">
    <location>
        <begin position="188"/>
        <end position="277"/>
    </location>
</feature>
<dbReference type="SUPFAM" id="SSF57716">
    <property type="entry name" value="Glucocorticoid receptor-like (DNA-binding domain)"/>
    <property type="match status" value="2"/>
</dbReference>
<sequence length="353" mass="39595">MSENQAAYRLEYALSGRSKCKGRKPCNGTEIPKGHLRFGSLVTIPDDKTFFAWRHWGCVTAKIISNVKQIYDAPSDIAGFEALTEEDKTRVINAWAVDQVALEDVPDTARPESAPGPSKNKGRKRKLYEGSDSEDWDEEEYYPGTKRDAAAYVPRSKRQKVAAGEDYELEPATDTQAPKNADYEFARYRVEYSVSARAKCKGFSCGGTLIPKGELRLGIALGMSTQPSFGWRHWDCVTAKDIWNAKNIHQASDELPGFVDLDGLDQARIIKAWQDGHITADILPVLQYDEMLKLEDDMKQEDGISSIPRGEMVKEEVKEEGVSSIPHDETMKEEMKEEAPILRLGIVKEEDLS</sequence>
<evidence type="ECO:0000256" key="2">
    <source>
        <dbReference type="ARBA" id="ARBA00022723"/>
    </source>
</evidence>
<dbReference type="GO" id="GO:0008270">
    <property type="term" value="F:zinc ion binding"/>
    <property type="evidence" value="ECO:0007669"/>
    <property type="project" value="UniProtKB-KW"/>
</dbReference>
<dbReference type="Proteomes" id="UP001215598">
    <property type="component" value="Unassembled WGS sequence"/>
</dbReference>
<dbReference type="InterPro" id="IPR001510">
    <property type="entry name" value="Znf_PARP"/>
</dbReference>
<reference evidence="8" key="1">
    <citation type="submission" date="2023-03" db="EMBL/GenBank/DDBJ databases">
        <title>Massive genome expansion in bonnet fungi (Mycena s.s.) driven by repeated elements and novel gene families across ecological guilds.</title>
        <authorList>
            <consortium name="Lawrence Berkeley National Laboratory"/>
            <person name="Harder C.B."/>
            <person name="Miyauchi S."/>
            <person name="Viragh M."/>
            <person name="Kuo A."/>
            <person name="Thoen E."/>
            <person name="Andreopoulos B."/>
            <person name="Lu D."/>
            <person name="Skrede I."/>
            <person name="Drula E."/>
            <person name="Henrissat B."/>
            <person name="Morin E."/>
            <person name="Kohler A."/>
            <person name="Barry K."/>
            <person name="LaButti K."/>
            <person name="Morin E."/>
            <person name="Salamov A."/>
            <person name="Lipzen A."/>
            <person name="Mereny Z."/>
            <person name="Hegedus B."/>
            <person name="Baldrian P."/>
            <person name="Stursova M."/>
            <person name="Weitz H."/>
            <person name="Taylor A."/>
            <person name="Grigoriev I.V."/>
            <person name="Nagy L.G."/>
            <person name="Martin F."/>
            <person name="Kauserud H."/>
        </authorList>
    </citation>
    <scope>NUCLEOTIDE SEQUENCE</scope>
    <source>
        <strain evidence="8">CBHHK182m</strain>
    </source>
</reference>
<proteinExistence type="predicted"/>
<dbReference type="PROSITE" id="PS50064">
    <property type="entry name" value="ZF_PARP_2"/>
    <property type="match status" value="2"/>
</dbReference>
<evidence type="ECO:0000256" key="6">
    <source>
        <dbReference type="SAM" id="MobiDB-lite"/>
    </source>
</evidence>
<keyword evidence="9" id="KW-1185">Reference proteome</keyword>
<keyword evidence="4" id="KW-0862">Zinc</keyword>
<dbReference type="AlphaFoldDB" id="A0AAD7MQS8"/>
<organism evidence="8 9">
    <name type="scientific">Mycena metata</name>
    <dbReference type="NCBI Taxonomy" id="1033252"/>
    <lineage>
        <taxon>Eukaryota</taxon>
        <taxon>Fungi</taxon>
        <taxon>Dikarya</taxon>
        <taxon>Basidiomycota</taxon>
        <taxon>Agaricomycotina</taxon>
        <taxon>Agaricomycetes</taxon>
        <taxon>Agaricomycetidae</taxon>
        <taxon>Agaricales</taxon>
        <taxon>Marasmiineae</taxon>
        <taxon>Mycenaceae</taxon>
        <taxon>Mycena</taxon>
    </lineage>
</organism>
<dbReference type="Pfam" id="PF00645">
    <property type="entry name" value="zf-PARP"/>
    <property type="match status" value="2"/>
</dbReference>
<keyword evidence="3" id="KW-0863">Zinc-finger</keyword>